<sequence>VIRVDVLNRHGERTPITHKMPHISPKNWNFCAESNKLHADFVKALGLHTDRDKPVEWQSYIFKSDKRDVGQVFGATKMKGQHKDDASKPTAATCGFGQLTDVGRQSMSALGTHLRDLYVNTLGFLPSTLPQSRNGYAENLYLRCTSYTRAFESLQQLLGGLYPNLPANAPAYTVNIRPANRDNLFPNFDCKNMALMFKEFNKKSLELWAGEYEQLYRDLEKIPALREFFDTEFKPGLHRVAISTMDTLWPMRAHGMKMPEGVTDELLTRISMLSAAEYMYSLEMSPRLARMQIGPLVHELVGNLVTAVKADRDGADPPPKMGVYSGHDTTVGPLLTVFGDRKTGPAVQAPVGMLWPPYSASIRIELLKDTKTPYPTVRPAWEDDQADHSDDLTKIAPERRVRPINVPDDLYHWTTQRIGGTATGAAQHDPRALRGYYVRVWYNDREIRLPACRDAGAHHAGLGPSVCTLDGFFKQVARYVPSEEEAAQDCNLISAD</sequence>
<dbReference type="Proteomes" id="UP001150603">
    <property type="component" value="Unassembled WGS sequence"/>
</dbReference>
<proteinExistence type="predicted"/>
<evidence type="ECO:0000313" key="1">
    <source>
        <dbReference type="EMBL" id="KAJ1942708.1"/>
    </source>
</evidence>
<name>A0ACC1J9E1_9FUNG</name>
<reference evidence="1" key="1">
    <citation type="submission" date="2022-07" db="EMBL/GenBank/DDBJ databases">
        <title>Phylogenomic reconstructions and comparative analyses of Kickxellomycotina fungi.</title>
        <authorList>
            <person name="Reynolds N.K."/>
            <person name="Stajich J.E."/>
            <person name="Barry K."/>
            <person name="Grigoriev I.V."/>
            <person name="Crous P."/>
            <person name="Smith M.E."/>
        </authorList>
    </citation>
    <scope>NUCLEOTIDE SEQUENCE</scope>
    <source>
        <strain evidence="1">NRRL 5244</strain>
    </source>
</reference>
<feature type="non-terminal residue" evidence="1">
    <location>
        <position position="1"/>
    </location>
</feature>
<gene>
    <name evidence="1" type="ORF">FBU59_003121</name>
</gene>
<accession>A0ACC1J9E1</accession>
<evidence type="ECO:0000313" key="2">
    <source>
        <dbReference type="Proteomes" id="UP001150603"/>
    </source>
</evidence>
<keyword evidence="2" id="KW-1185">Reference proteome</keyword>
<organism evidence="1 2">
    <name type="scientific">Linderina macrospora</name>
    <dbReference type="NCBI Taxonomy" id="4868"/>
    <lineage>
        <taxon>Eukaryota</taxon>
        <taxon>Fungi</taxon>
        <taxon>Fungi incertae sedis</taxon>
        <taxon>Zoopagomycota</taxon>
        <taxon>Kickxellomycotina</taxon>
        <taxon>Kickxellomycetes</taxon>
        <taxon>Kickxellales</taxon>
        <taxon>Kickxellaceae</taxon>
        <taxon>Linderina</taxon>
    </lineage>
</organism>
<dbReference type="EMBL" id="JANBPW010001896">
    <property type="protein sequence ID" value="KAJ1942708.1"/>
    <property type="molecule type" value="Genomic_DNA"/>
</dbReference>
<protein>
    <submittedName>
        <fullName evidence="1">Uncharacterized protein</fullName>
    </submittedName>
</protein>
<comment type="caution">
    <text evidence="1">The sequence shown here is derived from an EMBL/GenBank/DDBJ whole genome shotgun (WGS) entry which is preliminary data.</text>
</comment>